<dbReference type="CDD" id="cd06768">
    <property type="entry name" value="PDZ_NHERF-like"/>
    <property type="match status" value="2"/>
</dbReference>
<gene>
    <name evidence="4" type="ORF">MAR_009699</name>
</gene>
<feature type="compositionally biased region" description="Basic and acidic residues" evidence="2">
    <location>
        <begin position="488"/>
        <end position="520"/>
    </location>
</feature>
<dbReference type="Gene3D" id="2.30.42.10">
    <property type="match status" value="2"/>
</dbReference>
<dbReference type="PANTHER" id="PTHR14191:SF28">
    <property type="entry name" value="GH04176P-RELATED"/>
    <property type="match status" value="1"/>
</dbReference>
<keyword evidence="5" id="KW-1185">Reference proteome</keyword>
<feature type="region of interest" description="Disordered" evidence="2">
    <location>
        <begin position="437"/>
        <end position="520"/>
    </location>
</feature>
<dbReference type="PROSITE" id="PS50106">
    <property type="entry name" value="PDZ"/>
    <property type="match status" value="2"/>
</dbReference>
<sequence length="520" mass="57507">MDSTPEQASAPTEDNNVETEDTTSNIDNTKQDVEDNKPGLDKEDDAPLYATVDKTSKEDQTGYMVDGTNETAKQEEITESVGDQEKETKEVAQADSPVAARADSHRAGGDQAYTDDANPYEEIEVQPATQEESTGVTETQETKENVCEERPPTPPASETPSEEPPSYNDVQDDDQQEPEETPESEPEPEPVPVPVVADTPSHDYHPRQCHIRKWPDFQGYGFNLHAEKEKKGQYIGLVDANSPADDAGLQKGDRIIEVNGENIEDTTHQQVIQKIKAGGEETILLVVDQDTDDFYKNNGIKITADLPEVIKGETTPRDSSSVPESSPYNPRLCHIIKWADFNGYGFNLHAEKERGGQYIGKIDAASPAEDGGLRENDRIIEVNGANVENETHQQVISRIKQGGDETKLLVVDRDADKYYKSKGVTVTSSMSEVKRMATARRSPKTSSAVTNGDSRPAPQQTRVEPAITNSQPTQANGTDFLSMNVSAKEMRERIASKKKNDPKQKSNMDFKSKFEIFQKM</sequence>
<dbReference type="EMBL" id="CP111015">
    <property type="protein sequence ID" value="WAR03141.1"/>
    <property type="molecule type" value="Genomic_DNA"/>
</dbReference>
<dbReference type="SMART" id="SM00228">
    <property type="entry name" value="PDZ"/>
    <property type="match status" value="2"/>
</dbReference>
<evidence type="ECO:0000256" key="1">
    <source>
        <dbReference type="ARBA" id="ARBA00022737"/>
    </source>
</evidence>
<feature type="compositionally biased region" description="Polar residues" evidence="2">
    <location>
        <begin position="127"/>
        <end position="139"/>
    </location>
</feature>
<feature type="compositionally biased region" description="Polar residues" evidence="2">
    <location>
        <begin position="1"/>
        <end position="10"/>
    </location>
</feature>
<dbReference type="InterPro" id="IPR036034">
    <property type="entry name" value="PDZ_sf"/>
</dbReference>
<dbReference type="SUPFAM" id="SSF50156">
    <property type="entry name" value="PDZ domain-like"/>
    <property type="match status" value="2"/>
</dbReference>
<feature type="compositionally biased region" description="Basic and acidic residues" evidence="2">
    <location>
        <begin position="83"/>
        <end position="92"/>
    </location>
</feature>
<evidence type="ECO:0000256" key="2">
    <source>
        <dbReference type="SAM" id="MobiDB-lite"/>
    </source>
</evidence>
<dbReference type="PANTHER" id="PTHR14191">
    <property type="entry name" value="PDZ DOMAIN CONTAINING PROTEIN"/>
    <property type="match status" value="1"/>
</dbReference>
<feature type="compositionally biased region" description="Basic and acidic residues" evidence="2">
    <location>
        <begin position="29"/>
        <end position="41"/>
    </location>
</feature>
<name>A0ABY7E2I3_MYAAR</name>
<organism evidence="4 5">
    <name type="scientific">Mya arenaria</name>
    <name type="common">Soft-shell clam</name>
    <dbReference type="NCBI Taxonomy" id="6604"/>
    <lineage>
        <taxon>Eukaryota</taxon>
        <taxon>Metazoa</taxon>
        <taxon>Spiralia</taxon>
        <taxon>Lophotrochozoa</taxon>
        <taxon>Mollusca</taxon>
        <taxon>Bivalvia</taxon>
        <taxon>Autobranchia</taxon>
        <taxon>Heteroconchia</taxon>
        <taxon>Euheterodonta</taxon>
        <taxon>Imparidentia</taxon>
        <taxon>Neoheterodontei</taxon>
        <taxon>Myida</taxon>
        <taxon>Myoidea</taxon>
        <taxon>Myidae</taxon>
        <taxon>Mya</taxon>
    </lineage>
</organism>
<dbReference type="InterPro" id="IPR051067">
    <property type="entry name" value="NHER"/>
</dbReference>
<evidence type="ECO:0000259" key="3">
    <source>
        <dbReference type="PROSITE" id="PS50106"/>
    </source>
</evidence>
<dbReference type="InterPro" id="IPR001478">
    <property type="entry name" value="PDZ"/>
</dbReference>
<feature type="compositionally biased region" description="Acidic residues" evidence="2">
    <location>
        <begin position="170"/>
        <end position="188"/>
    </location>
</feature>
<accession>A0ABY7E2I3</accession>
<reference evidence="4" key="1">
    <citation type="submission" date="2022-11" db="EMBL/GenBank/DDBJ databases">
        <title>Centuries of genome instability and evolution in soft-shell clam transmissible cancer (bioRxiv).</title>
        <authorList>
            <person name="Hart S.F.M."/>
            <person name="Yonemitsu M.A."/>
            <person name="Giersch R.M."/>
            <person name="Beal B.F."/>
            <person name="Arriagada G."/>
            <person name="Davis B.W."/>
            <person name="Ostrander E.A."/>
            <person name="Goff S.P."/>
            <person name="Metzger M.J."/>
        </authorList>
    </citation>
    <scope>NUCLEOTIDE SEQUENCE</scope>
    <source>
        <strain evidence="4">MELC-2E11</strain>
        <tissue evidence="4">Siphon/mantle</tissue>
    </source>
</reference>
<keyword evidence="1" id="KW-0677">Repeat</keyword>
<feature type="domain" description="PDZ" evidence="3">
    <location>
        <begin position="344"/>
        <end position="414"/>
    </location>
</feature>
<feature type="domain" description="PDZ" evidence="3">
    <location>
        <begin position="208"/>
        <end position="290"/>
    </location>
</feature>
<evidence type="ECO:0000313" key="4">
    <source>
        <dbReference type="EMBL" id="WAR03141.1"/>
    </source>
</evidence>
<protein>
    <submittedName>
        <fullName evidence="4">NHRF1-like protein</fullName>
    </submittedName>
</protein>
<dbReference type="Pfam" id="PF00595">
    <property type="entry name" value="PDZ"/>
    <property type="match status" value="2"/>
</dbReference>
<feature type="compositionally biased region" description="Polar residues" evidence="2">
    <location>
        <begin position="444"/>
        <end position="485"/>
    </location>
</feature>
<feature type="region of interest" description="Disordered" evidence="2">
    <location>
        <begin position="1"/>
        <end position="202"/>
    </location>
</feature>
<feature type="compositionally biased region" description="Basic and acidic residues" evidence="2">
    <location>
        <begin position="140"/>
        <end position="151"/>
    </location>
</feature>
<dbReference type="Proteomes" id="UP001164746">
    <property type="component" value="Chromosome 4"/>
</dbReference>
<proteinExistence type="predicted"/>
<evidence type="ECO:0000313" key="5">
    <source>
        <dbReference type="Proteomes" id="UP001164746"/>
    </source>
</evidence>